<keyword evidence="2 11" id="KW-1003">Cell membrane</keyword>
<dbReference type="EMBL" id="JACHYB010000002">
    <property type="protein sequence ID" value="MBB3188600.1"/>
    <property type="molecule type" value="Genomic_DNA"/>
</dbReference>
<name>A0A7W5H399_9PORP</name>
<keyword evidence="13" id="KW-1185">Reference proteome</keyword>
<comment type="subcellular location">
    <subcellularLocation>
        <location evidence="1 11">Cell membrane</location>
        <topology evidence="1 11">Multi-pass membrane protein</topology>
    </subcellularLocation>
</comment>
<dbReference type="GO" id="GO:0062054">
    <property type="term" value="F:fluoride channel activity"/>
    <property type="evidence" value="ECO:0007669"/>
    <property type="project" value="UniProtKB-UniRule"/>
</dbReference>
<dbReference type="AlphaFoldDB" id="A0A7W5H399"/>
<keyword evidence="7 11" id="KW-0472">Membrane</keyword>
<comment type="caution">
    <text evidence="12">The sequence shown here is derived from an EMBL/GenBank/DDBJ whole genome shotgun (WGS) entry which is preliminary data.</text>
</comment>
<proteinExistence type="inferred from homology"/>
<evidence type="ECO:0000256" key="8">
    <source>
        <dbReference type="ARBA" id="ARBA00023303"/>
    </source>
</evidence>
<feature type="transmembrane region" description="Helical" evidence="11">
    <location>
        <begin position="33"/>
        <end position="55"/>
    </location>
</feature>
<comment type="function">
    <text evidence="11">Fluoride-specific ion channel. Important for reducing fluoride concentration in the cell, thus reducing its toxicity.</text>
</comment>
<dbReference type="Proteomes" id="UP000544222">
    <property type="component" value="Unassembled WGS sequence"/>
</dbReference>
<keyword evidence="11" id="KW-0915">Sodium</keyword>
<comment type="similarity">
    <text evidence="9 11">Belongs to the fluoride channel Fluc/FEX (TC 1.A.43) family.</text>
</comment>
<keyword evidence="11" id="KW-0813">Transport</keyword>
<dbReference type="PANTHER" id="PTHR28259">
    <property type="entry name" value="FLUORIDE EXPORT PROTEIN 1-RELATED"/>
    <property type="match status" value="1"/>
</dbReference>
<evidence type="ECO:0000256" key="6">
    <source>
        <dbReference type="ARBA" id="ARBA00023065"/>
    </source>
</evidence>
<comment type="catalytic activity">
    <reaction evidence="10">
        <text>fluoride(in) = fluoride(out)</text>
        <dbReference type="Rhea" id="RHEA:76159"/>
        <dbReference type="ChEBI" id="CHEBI:17051"/>
    </reaction>
    <physiologicalReaction direction="left-to-right" evidence="10">
        <dbReference type="Rhea" id="RHEA:76160"/>
    </physiologicalReaction>
</comment>
<evidence type="ECO:0000256" key="5">
    <source>
        <dbReference type="ARBA" id="ARBA00022989"/>
    </source>
</evidence>
<keyword evidence="4 11" id="KW-0812">Transmembrane</keyword>
<dbReference type="GO" id="GO:0140114">
    <property type="term" value="P:cellular detoxification of fluoride"/>
    <property type="evidence" value="ECO:0007669"/>
    <property type="project" value="UniProtKB-UniRule"/>
</dbReference>
<evidence type="ECO:0000313" key="13">
    <source>
        <dbReference type="Proteomes" id="UP000544222"/>
    </source>
</evidence>
<organism evidence="12 13">
    <name type="scientific">Microbacter margulisiae</name>
    <dbReference type="NCBI Taxonomy" id="1350067"/>
    <lineage>
        <taxon>Bacteria</taxon>
        <taxon>Pseudomonadati</taxon>
        <taxon>Bacteroidota</taxon>
        <taxon>Bacteroidia</taxon>
        <taxon>Bacteroidales</taxon>
        <taxon>Porphyromonadaceae</taxon>
        <taxon>Microbacter</taxon>
    </lineage>
</organism>
<reference evidence="12 13" key="1">
    <citation type="submission" date="2020-08" db="EMBL/GenBank/DDBJ databases">
        <title>Genomic Encyclopedia of Type Strains, Phase IV (KMG-IV): sequencing the most valuable type-strain genomes for metagenomic binning, comparative biology and taxonomic classification.</title>
        <authorList>
            <person name="Goeker M."/>
        </authorList>
    </citation>
    <scope>NUCLEOTIDE SEQUENCE [LARGE SCALE GENOMIC DNA]</scope>
    <source>
        <strain evidence="12 13">DSM 27471</strain>
    </source>
</reference>
<dbReference type="HAMAP" id="MF_00454">
    <property type="entry name" value="FluC"/>
    <property type="match status" value="1"/>
</dbReference>
<dbReference type="PANTHER" id="PTHR28259:SF1">
    <property type="entry name" value="FLUORIDE EXPORT PROTEIN 1-RELATED"/>
    <property type="match status" value="1"/>
</dbReference>
<evidence type="ECO:0000313" key="12">
    <source>
        <dbReference type="EMBL" id="MBB3188600.1"/>
    </source>
</evidence>
<accession>A0A7W5H399</accession>
<dbReference type="RefSeq" id="WP_183414346.1">
    <property type="nucleotide sequence ID" value="NZ_JACHYB010000002.1"/>
</dbReference>
<feature type="binding site" evidence="11">
    <location>
        <position position="75"/>
    </location>
    <ligand>
        <name>Na(+)</name>
        <dbReference type="ChEBI" id="CHEBI:29101"/>
        <note>structural</note>
    </ligand>
</feature>
<dbReference type="GO" id="GO:0046872">
    <property type="term" value="F:metal ion binding"/>
    <property type="evidence" value="ECO:0007669"/>
    <property type="project" value="UniProtKB-KW"/>
</dbReference>
<gene>
    <name evidence="11" type="primary">fluC</name>
    <name evidence="11" type="synonym">crcB</name>
    <name evidence="12" type="ORF">FHX64_002798</name>
</gene>
<keyword evidence="5 11" id="KW-1133">Transmembrane helix</keyword>
<feature type="binding site" evidence="11">
    <location>
        <position position="78"/>
    </location>
    <ligand>
        <name>Na(+)</name>
        <dbReference type="ChEBI" id="CHEBI:29101"/>
        <note>structural</note>
    </ligand>
</feature>
<sequence length="124" mass="13401">MKTILLIGTGGFIGSVARYYVSKINLSLHFLSIPFGTLLVNVLGCFIIGFLTGIAEQRTILTAEWRLFLMVGFCGGFTTFSTFANENLMLLHNGLSYSVLLYTGLSILLGFTAVYLGFNAGAAL</sequence>
<protein>
    <recommendedName>
        <fullName evidence="11">Fluoride-specific ion channel FluC</fullName>
    </recommendedName>
</protein>
<evidence type="ECO:0000256" key="2">
    <source>
        <dbReference type="ARBA" id="ARBA00022475"/>
    </source>
</evidence>
<feature type="transmembrane region" description="Helical" evidence="11">
    <location>
        <begin position="67"/>
        <end position="84"/>
    </location>
</feature>
<evidence type="ECO:0000256" key="3">
    <source>
        <dbReference type="ARBA" id="ARBA00022519"/>
    </source>
</evidence>
<evidence type="ECO:0000256" key="4">
    <source>
        <dbReference type="ARBA" id="ARBA00022692"/>
    </source>
</evidence>
<keyword evidence="11" id="KW-0479">Metal-binding</keyword>
<evidence type="ECO:0000256" key="9">
    <source>
        <dbReference type="ARBA" id="ARBA00035120"/>
    </source>
</evidence>
<feature type="transmembrane region" description="Helical" evidence="11">
    <location>
        <begin position="96"/>
        <end position="118"/>
    </location>
</feature>
<keyword evidence="3" id="KW-0997">Cell inner membrane</keyword>
<evidence type="ECO:0000256" key="1">
    <source>
        <dbReference type="ARBA" id="ARBA00004651"/>
    </source>
</evidence>
<keyword evidence="6 11" id="KW-0406">Ion transport</keyword>
<dbReference type="GO" id="GO:0005886">
    <property type="term" value="C:plasma membrane"/>
    <property type="evidence" value="ECO:0007669"/>
    <property type="project" value="UniProtKB-SubCell"/>
</dbReference>
<dbReference type="InterPro" id="IPR003691">
    <property type="entry name" value="FluC"/>
</dbReference>
<dbReference type="Pfam" id="PF02537">
    <property type="entry name" value="CRCB"/>
    <property type="match status" value="1"/>
</dbReference>
<dbReference type="NCBIfam" id="TIGR00494">
    <property type="entry name" value="crcB"/>
    <property type="match status" value="1"/>
</dbReference>
<comment type="activity regulation">
    <text evidence="11">Na(+) is not transported, but it plays an essential structural role and its presence is essential for fluoride channel function.</text>
</comment>
<evidence type="ECO:0000256" key="7">
    <source>
        <dbReference type="ARBA" id="ARBA00023136"/>
    </source>
</evidence>
<evidence type="ECO:0000256" key="11">
    <source>
        <dbReference type="HAMAP-Rule" id="MF_00454"/>
    </source>
</evidence>
<evidence type="ECO:0000256" key="10">
    <source>
        <dbReference type="ARBA" id="ARBA00035585"/>
    </source>
</evidence>
<keyword evidence="8 11" id="KW-0407">Ion channel</keyword>